<evidence type="ECO:0000256" key="2">
    <source>
        <dbReference type="ARBA" id="ARBA00022694"/>
    </source>
</evidence>
<dbReference type="EMBL" id="LR899010">
    <property type="protein sequence ID" value="CAD7082815.1"/>
    <property type="molecule type" value="Genomic_DNA"/>
</dbReference>
<keyword evidence="8" id="KW-1185">Reference proteome</keyword>
<gene>
    <name evidence="7" type="ORF">HERILL_LOCUS5821</name>
</gene>
<dbReference type="GO" id="GO:0008479">
    <property type="term" value="F:tRNA-guanosine(34) queuine transglycosylase activity"/>
    <property type="evidence" value="ECO:0007669"/>
    <property type="project" value="UniProtKB-UniRule"/>
</dbReference>
<comment type="subcellular location">
    <subcellularLocation>
        <location evidence="5">Cytoplasm</location>
    </subcellularLocation>
</comment>
<comment type="function">
    <text evidence="5">Non-catalytic subunit of the queuine tRNA-ribosyltransferase (TGT) that catalyzes the base-exchange of a guanine (G) residue with queuine (Q) at position 34 (anticodon wobble position) in tRNAs with GU(N) anticodons (tRNA-Asp, -Asn, -His and -Tyr), resulting in the hypermodified nucleoside queuosine (7-(((4,5-cis-dihydroxy-2-cyclopenten-1-yl)amino)methyl)-7-deazaguanosine).</text>
</comment>
<feature type="domain" description="tRNA-guanine(15) transglycosylase-like" evidence="6">
    <location>
        <begin position="13"/>
        <end position="381"/>
    </location>
</feature>
<evidence type="ECO:0000313" key="7">
    <source>
        <dbReference type="EMBL" id="CAD7082815.1"/>
    </source>
</evidence>
<accession>A0A7R8YSP5</accession>
<evidence type="ECO:0000313" key="8">
    <source>
        <dbReference type="Proteomes" id="UP000594454"/>
    </source>
</evidence>
<dbReference type="InterPro" id="IPR050852">
    <property type="entry name" value="Queuine_tRNA-ribosyltrfase"/>
</dbReference>
<dbReference type="GO" id="GO:0005737">
    <property type="term" value="C:cytoplasm"/>
    <property type="evidence" value="ECO:0007669"/>
    <property type="project" value="UniProtKB-SubCell"/>
</dbReference>
<dbReference type="HAMAP" id="MF_03043">
    <property type="entry name" value="QTRT2"/>
    <property type="match status" value="1"/>
</dbReference>
<feature type="binding site" evidence="5">
    <location>
        <position position="329"/>
    </location>
    <ligand>
        <name>Zn(2+)</name>
        <dbReference type="ChEBI" id="CHEBI:29105"/>
    </ligand>
</feature>
<comment type="cofactor">
    <cofactor evidence="5">
        <name>Zn(2+)</name>
        <dbReference type="ChEBI" id="CHEBI:29105"/>
    </cofactor>
    <text evidence="5">Binds 1 zinc ion per subunit.</text>
</comment>
<sequence length="413" mass="46382">MKFAVEVASKLSGRVGCLVQTETGQKFPTPLLLQTTKGGSIPYLSREVFKYLTEDSQILEICLSTTDHMEEALKAFKSGIASFVGFPEYLSFVTLKDPCEESPSGFHVKDAVPFFTRRGKKELTADRFMDIIEVFKPNIYHSLCDNDTDINSSKKRVIKSVDRTENFFKACLERHKISETLRNSLFFAPIVGGYNKHARSQSIEFVSKHPEVGGFMIDGLHSNGEHATKIPRESLKDIVSHCVQKLNTDKPKMMLGAYTPLAVLELIRLGVDIFDTSYIYLTSTNSQGLVFDYNLAAEKRSNHLALDLNDESYAEDFTPILEGCSCLACQKHTKAYINHLIKTKELLGPILLMIHNMHHYLMFFESIRNCIAGDKLPELIQLVEGCVSEETVAKEDKKIPPILEQVEPASVAT</sequence>
<dbReference type="PANTHER" id="PTHR46064:SF1">
    <property type="entry name" value="QUEUINE TRNA-RIBOSYLTRANSFERASE ACCESSORY SUBUNIT 2"/>
    <property type="match status" value="1"/>
</dbReference>
<dbReference type="PANTHER" id="PTHR46064">
    <property type="entry name" value="QUEUINE TRNA-RIBOSYLTRANSFERASE ACCESSORY SUBUNIT 2"/>
    <property type="match status" value="1"/>
</dbReference>
<dbReference type="OrthoDB" id="27601at2759"/>
<dbReference type="Pfam" id="PF01702">
    <property type="entry name" value="TGT"/>
    <property type="match status" value="1"/>
</dbReference>
<dbReference type="SUPFAM" id="SSF51713">
    <property type="entry name" value="tRNA-guanine transglycosylase"/>
    <property type="match status" value="1"/>
</dbReference>
<evidence type="ECO:0000256" key="1">
    <source>
        <dbReference type="ARBA" id="ARBA00022490"/>
    </source>
</evidence>
<keyword evidence="3 5" id="KW-0479">Metal-binding</keyword>
<comment type="subunit">
    <text evidence="5">Heterodimer of a catalytic subunit and an accessory subunit.</text>
</comment>
<dbReference type="OMA" id="VPHIAHD"/>
<evidence type="ECO:0000256" key="4">
    <source>
        <dbReference type="ARBA" id="ARBA00022833"/>
    </source>
</evidence>
<evidence type="ECO:0000259" key="6">
    <source>
        <dbReference type="Pfam" id="PF01702"/>
    </source>
</evidence>
<dbReference type="FunCoup" id="A0A7R8YSP5">
    <property type="interactions" value="1461"/>
</dbReference>
<dbReference type="Gene3D" id="3.20.20.105">
    <property type="entry name" value="Queuine tRNA-ribosyltransferase-like"/>
    <property type="match status" value="1"/>
</dbReference>
<protein>
    <recommendedName>
        <fullName evidence="5">Queuine tRNA-ribosyltransferase accessory subunit 2</fullName>
    </recommendedName>
    <alternativeName>
        <fullName evidence="5">Queuine tRNA-ribosyltransferase domain-containing protein 1</fullName>
    </alternativeName>
</protein>
<organism evidence="7 8">
    <name type="scientific">Hermetia illucens</name>
    <name type="common">Black soldier fly</name>
    <dbReference type="NCBI Taxonomy" id="343691"/>
    <lineage>
        <taxon>Eukaryota</taxon>
        <taxon>Metazoa</taxon>
        <taxon>Ecdysozoa</taxon>
        <taxon>Arthropoda</taxon>
        <taxon>Hexapoda</taxon>
        <taxon>Insecta</taxon>
        <taxon>Pterygota</taxon>
        <taxon>Neoptera</taxon>
        <taxon>Endopterygota</taxon>
        <taxon>Diptera</taxon>
        <taxon>Brachycera</taxon>
        <taxon>Stratiomyomorpha</taxon>
        <taxon>Stratiomyidae</taxon>
        <taxon>Hermetiinae</taxon>
        <taxon>Hermetia</taxon>
    </lineage>
</organism>
<name>A0A7R8YSP5_HERIL</name>
<feature type="binding site" evidence="5">
    <location>
        <position position="324"/>
    </location>
    <ligand>
        <name>Zn(2+)</name>
        <dbReference type="ChEBI" id="CHEBI:29105"/>
    </ligand>
</feature>
<keyword evidence="2 5" id="KW-0819">tRNA processing</keyword>
<keyword evidence="1 5" id="KW-0963">Cytoplasm</keyword>
<evidence type="ECO:0000256" key="3">
    <source>
        <dbReference type="ARBA" id="ARBA00022723"/>
    </source>
</evidence>
<dbReference type="InterPro" id="IPR028592">
    <property type="entry name" value="QTRTD1"/>
</dbReference>
<dbReference type="InterPro" id="IPR002616">
    <property type="entry name" value="tRNA_ribo_trans-like"/>
</dbReference>
<dbReference type="NCBIfam" id="TIGR00449">
    <property type="entry name" value="tgt_general"/>
    <property type="match status" value="1"/>
</dbReference>
<dbReference type="GO" id="GO:0046872">
    <property type="term" value="F:metal ion binding"/>
    <property type="evidence" value="ECO:0007669"/>
    <property type="project" value="UniProtKB-KW"/>
</dbReference>
<comment type="similarity">
    <text evidence="5">Belongs to the queuine tRNA-ribosyltransferase family. QTRT2 subfamily.</text>
</comment>
<dbReference type="InParanoid" id="A0A7R8YSP5"/>
<dbReference type="Proteomes" id="UP000594454">
    <property type="component" value="Chromosome 2"/>
</dbReference>
<evidence type="ECO:0000256" key="5">
    <source>
        <dbReference type="HAMAP-Rule" id="MF_03043"/>
    </source>
</evidence>
<dbReference type="InterPro" id="IPR036511">
    <property type="entry name" value="TGT-like_sf"/>
</dbReference>
<proteinExistence type="inferred from homology"/>
<dbReference type="AlphaFoldDB" id="A0A7R8YSP5"/>
<reference evidence="7 8" key="1">
    <citation type="submission" date="2020-11" db="EMBL/GenBank/DDBJ databases">
        <authorList>
            <person name="Wallbank WR R."/>
            <person name="Pardo Diaz C."/>
            <person name="Kozak K."/>
            <person name="Martin S."/>
            <person name="Jiggins C."/>
            <person name="Moest M."/>
            <person name="Warren A I."/>
            <person name="Generalovic N T."/>
            <person name="Byers J.R.P. K."/>
            <person name="Montejo-Kovacevich G."/>
            <person name="Yen C E."/>
        </authorList>
    </citation>
    <scope>NUCLEOTIDE SEQUENCE [LARGE SCALE GENOMIC DNA]</scope>
</reference>
<feature type="binding site" evidence="5">
    <location>
        <position position="355"/>
    </location>
    <ligand>
        <name>Zn(2+)</name>
        <dbReference type="ChEBI" id="CHEBI:29105"/>
    </ligand>
</feature>
<feature type="binding site" evidence="5">
    <location>
        <position position="326"/>
    </location>
    <ligand>
        <name>Zn(2+)</name>
        <dbReference type="ChEBI" id="CHEBI:29105"/>
    </ligand>
</feature>
<dbReference type="GO" id="GO:0006400">
    <property type="term" value="P:tRNA modification"/>
    <property type="evidence" value="ECO:0007669"/>
    <property type="project" value="InterPro"/>
</dbReference>
<keyword evidence="4 5" id="KW-0862">Zinc</keyword>